<sequence>AVMKWLQKKDNFENMKIVFDSTSRFARLQKLHVKIAGRYLFIRFIAVTGDAMGMNMLSKGTDRALKTLQEIFPDLEILSLSGNFCSDKKSSAVNWILSRGKSVVCEAEVSKQIVEEVLKTTVQALIDVNISKNLVGSALAGSIGGFNAQAANIVTAIFIATGQ</sequence>
<reference evidence="6" key="1">
    <citation type="submission" date="2025-08" db="UniProtKB">
        <authorList>
            <consortium name="RefSeq"/>
        </authorList>
    </citation>
    <scope>IDENTIFICATION</scope>
    <source>
        <tissue evidence="6">Muscle</tissue>
    </source>
</reference>
<keyword evidence="5" id="KW-1185">Reference proteome</keyword>
<protein>
    <recommendedName>
        <fullName evidence="3">hydroxymethylglutaryl-CoA reductase (NADPH)</fullName>
        <ecNumber evidence="3">1.1.1.34</ecNumber>
    </recommendedName>
</protein>
<dbReference type="SUPFAM" id="SSF55035">
    <property type="entry name" value="NAD-binding domain of HMG-CoA reductase"/>
    <property type="match status" value="1"/>
</dbReference>
<dbReference type="PANTHER" id="PTHR10572:SF24">
    <property type="entry name" value="3-HYDROXY-3-METHYLGLUTARYL-COENZYME A REDUCTASE"/>
    <property type="match status" value="1"/>
</dbReference>
<dbReference type="PROSITE" id="PS00066">
    <property type="entry name" value="HMG_COA_REDUCTASE_1"/>
    <property type="match status" value="1"/>
</dbReference>
<dbReference type="InterPro" id="IPR009029">
    <property type="entry name" value="HMG_CoA_Rdtase_sub-bd_dom_sf"/>
</dbReference>
<dbReference type="InterPro" id="IPR009023">
    <property type="entry name" value="HMG_CoA_Rdtase_NAD(P)-bd_sf"/>
</dbReference>
<dbReference type="InterPro" id="IPR002202">
    <property type="entry name" value="HMG_CoA_Rdtase"/>
</dbReference>
<dbReference type="PANTHER" id="PTHR10572">
    <property type="entry name" value="3-HYDROXY-3-METHYLGLUTARYL-COENZYME A REDUCTASE"/>
    <property type="match status" value="1"/>
</dbReference>
<comment type="pathway">
    <text evidence="1">Metabolic intermediate biosynthesis; (R)-mevalonate biosynthesis; (R)-mevalonate from acetyl-CoA: step 3/3.</text>
</comment>
<organism evidence="5 6">
    <name type="scientific">Limulus polyphemus</name>
    <name type="common">Atlantic horseshoe crab</name>
    <dbReference type="NCBI Taxonomy" id="6850"/>
    <lineage>
        <taxon>Eukaryota</taxon>
        <taxon>Metazoa</taxon>
        <taxon>Ecdysozoa</taxon>
        <taxon>Arthropoda</taxon>
        <taxon>Chelicerata</taxon>
        <taxon>Merostomata</taxon>
        <taxon>Xiphosura</taxon>
        <taxon>Limulidae</taxon>
        <taxon>Limulus</taxon>
    </lineage>
</organism>
<dbReference type="Proteomes" id="UP000694941">
    <property type="component" value="Unplaced"/>
</dbReference>
<gene>
    <name evidence="6" type="primary">LOC106477630</name>
</gene>
<dbReference type="InterPro" id="IPR023076">
    <property type="entry name" value="HMG_CoA_Rdtase_CS"/>
</dbReference>
<accession>A0ABM1C3R0</accession>
<evidence type="ECO:0000256" key="1">
    <source>
        <dbReference type="ARBA" id="ARBA00005084"/>
    </source>
</evidence>
<evidence type="ECO:0000313" key="5">
    <source>
        <dbReference type="Proteomes" id="UP000694941"/>
    </source>
</evidence>
<proteinExistence type="inferred from homology"/>
<evidence type="ECO:0000256" key="4">
    <source>
        <dbReference type="ARBA" id="ARBA00023002"/>
    </source>
</evidence>
<dbReference type="SUPFAM" id="SSF56542">
    <property type="entry name" value="Substrate-binding domain of HMG-CoA reductase"/>
    <property type="match status" value="1"/>
</dbReference>
<comment type="similarity">
    <text evidence="2">Belongs to the HMG-CoA reductase family.</text>
</comment>
<dbReference type="PRINTS" id="PR00071">
    <property type="entry name" value="HMGCOARDTASE"/>
</dbReference>
<dbReference type="PROSITE" id="PS50065">
    <property type="entry name" value="HMG_COA_REDUCTASE_4"/>
    <property type="match status" value="1"/>
</dbReference>
<dbReference type="Gene3D" id="3.30.70.420">
    <property type="entry name" value="Hydroxymethylglutaryl-CoA reductase, class I/II, NAD/NADP-binding domain"/>
    <property type="match status" value="1"/>
</dbReference>
<name>A0ABM1C3R0_LIMPO</name>
<dbReference type="Pfam" id="PF00368">
    <property type="entry name" value="HMG-CoA_red"/>
    <property type="match status" value="1"/>
</dbReference>
<dbReference type="RefSeq" id="XP_013793628.1">
    <property type="nucleotide sequence ID" value="XM_013938174.1"/>
</dbReference>
<evidence type="ECO:0000313" key="6">
    <source>
        <dbReference type="RefSeq" id="XP_013793628.1"/>
    </source>
</evidence>
<keyword evidence="4" id="KW-0560">Oxidoreductase</keyword>
<feature type="non-terminal residue" evidence="6">
    <location>
        <position position="1"/>
    </location>
</feature>
<dbReference type="EC" id="1.1.1.34" evidence="3"/>
<evidence type="ECO:0000256" key="2">
    <source>
        <dbReference type="ARBA" id="ARBA00007661"/>
    </source>
</evidence>
<evidence type="ECO:0000256" key="3">
    <source>
        <dbReference type="ARBA" id="ARBA00012999"/>
    </source>
</evidence>
<feature type="non-terminal residue" evidence="6">
    <location>
        <position position="163"/>
    </location>
</feature>
<dbReference type="GeneID" id="106477630"/>